<protein>
    <submittedName>
        <fullName evidence="8">Farnesyl-diphosphate synthase</fullName>
    </submittedName>
</protein>
<organism evidence="8 9">
    <name type="scientific">Azospirillum brasilense</name>
    <dbReference type="NCBI Taxonomy" id="192"/>
    <lineage>
        <taxon>Bacteria</taxon>
        <taxon>Pseudomonadati</taxon>
        <taxon>Pseudomonadota</taxon>
        <taxon>Alphaproteobacteria</taxon>
        <taxon>Rhodospirillales</taxon>
        <taxon>Azospirillaceae</taxon>
        <taxon>Azospirillum</taxon>
    </lineage>
</organism>
<comment type="similarity">
    <text evidence="2 7">Belongs to the FPP/GGPP synthase family.</text>
</comment>
<dbReference type="PANTHER" id="PTHR43281">
    <property type="entry name" value="FARNESYL DIPHOSPHATE SYNTHASE"/>
    <property type="match status" value="1"/>
</dbReference>
<accession>A0A560BWA6</accession>
<dbReference type="Proteomes" id="UP000318529">
    <property type="component" value="Unassembled WGS sequence"/>
</dbReference>
<keyword evidence="3 7" id="KW-0808">Transferase</keyword>
<keyword evidence="4" id="KW-0479">Metal-binding</keyword>
<dbReference type="InterPro" id="IPR000092">
    <property type="entry name" value="Polyprenyl_synt"/>
</dbReference>
<evidence type="ECO:0000313" key="9">
    <source>
        <dbReference type="Proteomes" id="UP000318529"/>
    </source>
</evidence>
<dbReference type="Gene3D" id="1.10.600.10">
    <property type="entry name" value="Farnesyl Diphosphate Synthase"/>
    <property type="match status" value="1"/>
</dbReference>
<dbReference type="PROSITE" id="PS00723">
    <property type="entry name" value="POLYPRENYL_SYNTHASE_1"/>
    <property type="match status" value="1"/>
</dbReference>
<evidence type="ECO:0000256" key="5">
    <source>
        <dbReference type="ARBA" id="ARBA00022842"/>
    </source>
</evidence>
<reference evidence="8 9" key="1">
    <citation type="submission" date="2019-06" db="EMBL/GenBank/DDBJ databases">
        <title>Genomic Encyclopedia of Type Strains, Phase IV (KMG-V): Genome sequencing to study the core and pangenomes of soil and plant-associated prokaryotes.</title>
        <authorList>
            <person name="Whitman W."/>
        </authorList>
    </citation>
    <scope>NUCLEOTIDE SEQUENCE [LARGE SCALE GENOMIC DNA]</scope>
    <source>
        <strain evidence="8 9">BR 11650</strain>
    </source>
</reference>
<evidence type="ECO:0000256" key="2">
    <source>
        <dbReference type="ARBA" id="ARBA00006706"/>
    </source>
</evidence>
<dbReference type="AlphaFoldDB" id="A0A560BWA6"/>
<dbReference type="Pfam" id="PF00348">
    <property type="entry name" value="polyprenyl_synt"/>
    <property type="match status" value="1"/>
</dbReference>
<dbReference type="InterPro" id="IPR053378">
    <property type="entry name" value="Prenyl_diphosphate_synthase"/>
</dbReference>
<dbReference type="SFLD" id="SFLDG01017">
    <property type="entry name" value="Polyprenyl_Transferase_Like"/>
    <property type="match status" value="1"/>
</dbReference>
<evidence type="ECO:0000256" key="3">
    <source>
        <dbReference type="ARBA" id="ARBA00022679"/>
    </source>
</evidence>
<evidence type="ECO:0000256" key="7">
    <source>
        <dbReference type="RuleBase" id="RU004466"/>
    </source>
</evidence>
<dbReference type="GO" id="GO:0005737">
    <property type="term" value="C:cytoplasm"/>
    <property type="evidence" value="ECO:0007669"/>
    <property type="project" value="UniProtKB-ARBA"/>
</dbReference>
<dbReference type="GO" id="GO:0016114">
    <property type="term" value="P:terpenoid biosynthetic process"/>
    <property type="evidence" value="ECO:0007669"/>
    <property type="project" value="UniProtKB-ARBA"/>
</dbReference>
<dbReference type="PROSITE" id="PS00444">
    <property type="entry name" value="POLYPRENYL_SYNTHASE_2"/>
    <property type="match status" value="1"/>
</dbReference>
<dbReference type="CDD" id="cd00685">
    <property type="entry name" value="Trans_IPPS_HT"/>
    <property type="match status" value="1"/>
</dbReference>
<evidence type="ECO:0000256" key="4">
    <source>
        <dbReference type="ARBA" id="ARBA00022723"/>
    </source>
</evidence>
<comment type="cofactor">
    <cofactor evidence="1">
        <name>Mg(2+)</name>
        <dbReference type="ChEBI" id="CHEBI:18420"/>
    </cofactor>
</comment>
<proteinExistence type="inferred from homology"/>
<dbReference type="GO" id="GO:0016740">
    <property type="term" value="F:transferase activity"/>
    <property type="evidence" value="ECO:0007669"/>
    <property type="project" value="UniProtKB-KW"/>
</dbReference>
<sequence length="296" mass="31759">MQTDLKTAMADMAADVERAILHLLPTTDLPESRVLEAMRYGCLNGGKRLRPFLVCQSAALFGVNPDCALRVAVAVEFVHSYSLVHDDLPAMDDGDLRRGQPTVHRKFDEATAILAGDGLLTYAFEVLADPATHEDPNVRCQLVAALAKAAGPHGMVGGQMLDLIAEHETFDLGTTTRLQRMKTGDMIAFSCEAGGILGKAPPPQRLALRAYAHDLGLAFQIVDDLLDIEGTEAETGKSVGRDAQAGKATFVSILGQDRARSQAAMLAVQAKAHLEIFDGRADILKAVADFVVARRT</sequence>
<dbReference type="PANTHER" id="PTHR43281:SF1">
    <property type="entry name" value="FARNESYL DIPHOSPHATE SYNTHASE"/>
    <property type="match status" value="1"/>
</dbReference>
<dbReference type="GO" id="GO:0046872">
    <property type="term" value="F:metal ion binding"/>
    <property type="evidence" value="ECO:0007669"/>
    <property type="project" value="UniProtKB-KW"/>
</dbReference>
<dbReference type="SUPFAM" id="SSF48576">
    <property type="entry name" value="Terpenoid synthases"/>
    <property type="match status" value="1"/>
</dbReference>
<dbReference type="FunFam" id="1.10.600.10:FF:000001">
    <property type="entry name" value="Geranylgeranyl diphosphate synthase"/>
    <property type="match status" value="1"/>
</dbReference>
<evidence type="ECO:0000256" key="6">
    <source>
        <dbReference type="ARBA" id="ARBA00023229"/>
    </source>
</evidence>
<keyword evidence="5" id="KW-0460">Magnesium</keyword>
<evidence type="ECO:0000256" key="1">
    <source>
        <dbReference type="ARBA" id="ARBA00001946"/>
    </source>
</evidence>
<gene>
    <name evidence="8" type="ORF">FBZ83_11743</name>
</gene>
<dbReference type="EMBL" id="VITH01000017">
    <property type="protein sequence ID" value="TWA76901.1"/>
    <property type="molecule type" value="Genomic_DNA"/>
</dbReference>
<comment type="caution">
    <text evidence="8">The sequence shown here is derived from an EMBL/GenBank/DDBJ whole genome shotgun (WGS) entry which is preliminary data.</text>
</comment>
<name>A0A560BWA6_AZOBR</name>
<keyword evidence="6" id="KW-0414">Isoprene biosynthesis</keyword>
<dbReference type="SFLD" id="SFLDS00005">
    <property type="entry name" value="Isoprenoid_Synthase_Type_I"/>
    <property type="match status" value="1"/>
</dbReference>
<dbReference type="NCBIfam" id="NF045485">
    <property type="entry name" value="FPPsyn"/>
    <property type="match status" value="1"/>
</dbReference>
<dbReference type="InterPro" id="IPR033749">
    <property type="entry name" value="Polyprenyl_synt_CS"/>
</dbReference>
<dbReference type="InterPro" id="IPR008949">
    <property type="entry name" value="Isoprenoid_synthase_dom_sf"/>
</dbReference>
<evidence type="ECO:0000313" key="8">
    <source>
        <dbReference type="EMBL" id="TWA76901.1"/>
    </source>
</evidence>